<dbReference type="GO" id="GO:0008137">
    <property type="term" value="F:NADH dehydrogenase (ubiquinone) activity"/>
    <property type="evidence" value="ECO:0007669"/>
    <property type="project" value="InterPro"/>
</dbReference>
<gene>
    <name evidence="11 13" type="primary">nuoA</name>
    <name evidence="13" type="ORF">Rhe02_80470</name>
</gene>
<dbReference type="EMBL" id="BONY01000081">
    <property type="protein sequence ID" value="GIH09980.1"/>
    <property type="molecule type" value="Genomic_DNA"/>
</dbReference>
<keyword evidence="8 11" id="KW-1133">Transmembrane helix</keyword>
<name>A0A8J3QHV2_9ACTN</name>
<dbReference type="FunFam" id="1.20.58.1610:FF:000002">
    <property type="entry name" value="NADH-quinone oxidoreductase subunit A"/>
    <property type="match status" value="1"/>
</dbReference>
<dbReference type="AlphaFoldDB" id="A0A8J3QHV2"/>
<comment type="caution">
    <text evidence="13">The sequence shown here is derived from an EMBL/GenBank/DDBJ whole genome shotgun (WGS) entry which is preliminary data.</text>
</comment>
<dbReference type="NCBIfam" id="NF005922">
    <property type="entry name" value="PRK07928.1"/>
    <property type="match status" value="1"/>
</dbReference>
<evidence type="ECO:0000256" key="8">
    <source>
        <dbReference type="ARBA" id="ARBA00022989"/>
    </source>
</evidence>
<comment type="similarity">
    <text evidence="2 11 12">Belongs to the complex I subunit 3 family.</text>
</comment>
<feature type="transmembrane region" description="Helical" evidence="11">
    <location>
        <begin position="6"/>
        <end position="30"/>
    </location>
</feature>
<dbReference type="PANTHER" id="PTHR11058:SF22">
    <property type="entry name" value="NADH-QUINONE OXIDOREDUCTASE SUBUNIT A"/>
    <property type="match status" value="1"/>
</dbReference>
<comment type="catalytic activity">
    <reaction evidence="11 12">
        <text>a quinone + NADH + 5 H(+)(in) = a quinol + NAD(+) + 4 H(+)(out)</text>
        <dbReference type="Rhea" id="RHEA:57888"/>
        <dbReference type="ChEBI" id="CHEBI:15378"/>
        <dbReference type="ChEBI" id="CHEBI:24646"/>
        <dbReference type="ChEBI" id="CHEBI:57540"/>
        <dbReference type="ChEBI" id="CHEBI:57945"/>
        <dbReference type="ChEBI" id="CHEBI:132124"/>
    </reaction>
</comment>
<dbReference type="Pfam" id="PF00507">
    <property type="entry name" value="Oxidored_q4"/>
    <property type="match status" value="1"/>
</dbReference>
<dbReference type="GO" id="GO:0048038">
    <property type="term" value="F:quinone binding"/>
    <property type="evidence" value="ECO:0007669"/>
    <property type="project" value="UniProtKB-KW"/>
</dbReference>
<keyword evidence="3 11" id="KW-0813">Transport</keyword>
<dbReference type="GO" id="GO:0050136">
    <property type="term" value="F:NADH dehydrogenase (quinone) (non-electrogenic) activity"/>
    <property type="evidence" value="ECO:0007669"/>
    <property type="project" value="UniProtKB-UniRule"/>
</dbReference>
<feature type="transmembrane region" description="Helical" evidence="11">
    <location>
        <begin position="90"/>
        <end position="112"/>
    </location>
</feature>
<comment type="subunit">
    <text evidence="11">NDH-1 is composed of 14 different subunits. Subunits NuoA, H, J, K, L, M, N constitute the membrane sector of the complex.</text>
</comment>
<dbReference type="PANTHER" id="PTHR11058">
    <property type="entry name" value="NADH-UBIQUINONE OXIDOREDUCTASE CHAIN 3"/>
    <property type="match status" value="1"/>
</dbReference>
<evidence type="ECO:0000256" key="11">
    <source>
        <dbReference type="HAMAP-Rule" id="MF_01394"/>
    </source>
</evidence>
<evidence type="ECO:0000256" key="2">
    <source>
        <dbReference type="ARBA" id="ARBA00008472"/>
    </source>
</evidence>
<evidence type="ECO:0000256" key="1">
    <source>
        <dbReference type="ARBA" id="ARBA00004141"/>
    </source>
</evidence>
<dbReference type="InterPro" id="IPR023043">
    <property type="entry name" value="NAD(P)H_OxRDtase_bac/plastid"/>
</dbReference>
<organism evidence="13 14">
    <name type="scientific">Rhizocola hellebori</name>
    <dbReference type="NCBI Taxonomy" id="1392758"/>
    <lineage>
        <taxon>Bacteria</taxon>
        <taxon>Bacillati</taxon>
        <taxon>Actinomycetota</taxon>
        <taxon>Actinomycetes</taxon>
        <taxon>Micromonosporales</taxon>
        <taxon>Micromonosporaceae</taxon>
        <taxon>Rhizocola</taxon>
    </lineage>
</organism>
<evidence type="ECO:0000256" key="10">
    <source>
        <dbReference type="ARBA" id="ARBA00023136"/>
    </source>
</evidence>
<dbReference type="EC" id="7.1.1.-" evidence="11"/>
<evidence type="ECO:0000313" key="13">
    <source>
        <dbReference type="EMBL" id="GIH09980.1"/>
    </source>
</evidence>
<dbReference type="RefSeq" id="WP_203913704.1">
    <property type="nucleotide sequence ID" value="NZ_BONY01000081.1"/>
</dbReference>
<dbReference type="HAMAP" id="MF_01394">
    <property type="entry name" value="NDH1_NuoA"/>
    <property type="match status" value="1"/>
</dbReference>
<dbReference type="InterPro" id="IPR038430">
    <property type="entry name" value="NDAH_ubi_oxred_su3_sf"/>
</dbReference>
<dbReference type="GO" id="GO:0005886">
    <property type="term" value="C:plasma membrane"/>
    <property type="evidence" value="ECO:0007669"/>
    <property type="project" value="UniProtKB-SubCell"/>
</dbReference>
<evidence type="ECO:0000256" key="9">
    <source>
        <dbReference type="ARBA" id="ARBA00023027"/>
    </source>
</evidence>
<keyword evidence="14" id="KW-1185">Reference proteome</keyword>
<dbReference type="Gene3D" id="1.20.58.1610">
    <property type="entry name" value="NADH:ubiquinone/plastoquinone oxidoreductase, chain 3"/>
    <property type="match status" value="1"/>
</dbReference>
<proteinExistence type="inferred from homology"/>
<evidence type="ECO:0000256" key="5">
    <source>
        <dbReference type="ARBA" id="ARBA00022692"/>
    </source>
</evidence>
<evidence type="ECO:0000256" key="7">
    <source>
        <dbReference type="ARBA" id="ARBA00022967"/>
    </source>
</evidence>
<keyword evidence="7 11" id="KW-1278">Translocase</keyword>
<protein>
    <recommendedName>
        <fullName evidence="11">NADH-quinone oxidoreductase subunit A</fullName>
        <ecNumber evidence="11">7.1.1.-</ecNumber>
    </recommendedName>
    <alternativeName>
        <fullName evidence="11">NADH dehydrogenase I subunit A</fullName>
    </alternativeName>
    <alternativeName>
        <fullName evidence="11">NDH-1 subunit A</fullName>
    </alternativeName>
    <alternativeName>
        <fullName evidence="11">NUO1</fullName>
    </alternativeName>
</protein>
<evidence type="ECO:0000256" key="4">
    <source>
        <dbReference type="ARBA" id="ARBA00022475"/>
    </source>
</evidence>
<evidence type="ECO:0000313" key="14">
    <source>
        <dbReference type="Proteomes" id="UP000612899"/>
    </source>
</evidence>
<dbReference type="GO" id="GO:0030964">
    <property type="term" value="C:NADH dehydrogenase complex"/>
    <property type="evidence" value="ECO:0007669"/>
    <property type="project" value="TreeGrafter"/>
</dbReference>
<dbReference type="InterPro" id="IPR000440">
    <property type="entry name" value="NADH_UbQ/plastoQ_OxRdtase_su3"/>
</dbReference>
<keyword evidence="10 11" id="KW-0472">Membrane</keyword>
<accession>A0A8J3QHV2</accession>
<evidence type="ECO:0000256" key="12">
    <source>
        <dbReference type="RuleBase" id="RU003639"/>
    </source>
</evidence>
<dbReference type="Proteomes" id="UP000612899">
    <property type="component" value="Unassembled WGS sequence"/>
</dbReference>
<keyword evidence="6 11" id="KW-0874">Quinone</keyword>
<keyword evidence="5 11" id="KW-0812">Transmembrane</keyword>
<reference evidence="13" key="1">
    <citation type="submission" date="2021-01" db="EMBL/GenBank/DDBJ databases">
        <title>Whole genome shotgun sequence of Rhizocola hellebori NBRC 109834.</title>
        <authorList>
            <person name="Komaki H."/>
            <person name="Tamura T."/>
        </authorList>
    </citation>
    <scope>NUCLEOTIDE SEQUENCE</scope>
    <source>
        <strain evidence="13">NBRC 109834</strain>
    </source>
</reference>
<sequence length="121" mass="13673">MSLSAYVPIVWLLALAAAFGLFSVGIAPFVGPRRFNRAKLEAYECGIEPTPQPIGGGRFPVKFYLTAMLFIIFDIEIIFLYPWAVSFDMLGVFGFFEMVIFIITVAIAYAYVWRRGGLEWD</sequence>
<comment type="subcellular location">
    <subcellularLocation>
        <location evidence="11 12">Cell membrane</location>
        <topology evidence="11 12">Multi-pass membrane protein</topology>
    </subcellularLocation>
    <subcellularLocation>
        <location evidence="1">Membrane</location>
        <topology evidence="1">Multi-pass membrane protein</topology>
    </subcellularLocation>
</comment>
<comment type="function">
    <text evidence="11">NDH-1 shuttles electrons from NADH, via FMN and iron-sulfur (Fe-S) centers, to quinones in the respiratory chain. The immediate electron acceptor for the enzyme in this species is believed to be a menaquinone. Couples the redox reaction to proton translocation (for every two electrons transferred, four hydrogen ions are translocated across the cytoplasmic membrane), and thus conserves the redox energy in a proton gradient.</text>
</comment>
<evidence type="ECO:0000256" key="3">
    <source>
        <dbReference type="ARBA" id="ARBA00022448"/>
    </source>
</evidence>
<keyword evidence="4 11" id="KW-1003">Cell membrane</keyword>
<feature type="transmembrane region" description="Helical" evidence="11">
    <location>
        <begin position="63"/>
        <end position="84"/>
    </location>
</feature>
<keyword evidence="9 11" id="KW-0520">NAD</keyword>
<evidence type="ECO:0000256" key="6">
    <source>
        <dbReference type="ARBA" id="ARBA00022719"/>
    </source>
</evidence>